<dbReference type="SUPFAM" id="SSF51197">
    <property type="entry name" value="Clavaminate synthase-like"/>
    <property type="match status" value="1"/>
</dbReference>
<gene>
    <name evidence="1" type="ORF">BGE01nite_46680</name>
</gene>
<reference evidence="1 2" key="1">
    <citation type="submission" date="2019-07" db="EMBL/GenBank/DDBJ databases">
        <title>Whole genome shotgun sequence of Brevifollis gellanilyticus NBRC 108608.</title>
        <authorList>
            <person name="Hosoyama A."/>
            <person name="Uohara A."/>
            <person name="Ohji S."/>
            <person name="Ichikawa N."/>
        </authorList>
    </citation>
    <scope>NUCLEOTIDE SEQUENCE [LARGE SCALE GENOMIC DNA]</scope>
    <source>
        <strain evidence="1 2">NBRC 108608</strain>
    </source>
</reference>
<accession>A0A512MF55</accession>
<dbReference type="PANTHER" id="PTHR34986:SF1">
    <property type="entry name" value="PROTEIN YIAL"/>
    <property type="match status" value="1"/>
</dbReference>
<keyword evidence="2" id="KW-1185">Reference proteome</keyword>
<dbReference type="NCBIfam" id="TIGR00022">
    <property type="entry name" value="YhcH/YjgK/YiaL family protein"/>
    <property type="match status" value="1"/>
</dbReference>
<organism evidence="1 2">
    <name type="scientific">Brevifollis gellanilyticus</name>
    <dbReference type="NCBI Taxonomy" id="748831"/>
    <lineage>
        <taxon>Bacteria</taxon>
        <taxon>Pseudomonadati</taxon>
        <taxon>Verrucomicrobiota</taxon>
        <taxon>Verrucomicrobiia</taxon>
        <taxon>Verrucomicrobiales</taxon>
        <taxon>Verrucomicrobiaceae</taxon>
    </lineage>
</organism>
<dbReference type="PANTHER" id="PTHR34986">
    <property type="entry name" value="EVOLVED BETA-GALACTOSIDASE SUBUNIT BETA"/>
    <property type="match status" value="1"/>
</dbReference>
<protein>
    <submittedName>
        <fullName evidence="1">DUF386 domain-containing protein</fullName>
    </submittedName>
</protein>
<dbReference type="InterPro" id="IPR004375">
    <property type="entry name" value="NanQ/TabA/YiaL"/>
</dbReference>
<sequence>MILDTLDNAARYTSLHPLFAKVFDYLRTVNGTETPGRYDIEGDQAFALVQTYATKPVEKALFEAHRKYIDVQFIFSGRETILWAPLAAMKEETMAFDESKDAALWKLVPEATDLHLSGGHFCILYPQDAHAPCVEWETSEQIFKVVVKVAVQAEV</sequence>
<dbReference type="Pfam" id="PF04074">
    <property type="entry name" value="DUF386"/>
    <property type="match status" value="1"/>
</dbReference>
<dbReference type="AlphaFoldDB" id="A0A512MF55"/>
<dbReference type="Gene3D" id="2.60.120.370">
    <property type="entry name" value="YhcH/YjgK/YiaL"/>
    <property type="match status" value="1"/>
</dbReference>
<comment type="caution">
    <text evidence="1">The sequence shown here is derived from an EMBL/GenBank/DDBJ whole genome shotgun (WGS) entry which is preliminary data.</text>
</comment>
<name>A0A512MF55_9BACT</name>
<evidence type="ECO:0000313" key="1">
    <source>
        <dbReference type="EMBL" id="GEP45377.1"/>
    </source>
</evidence>
<dbReference type="OrthoDB" id="9792756at2"/>
<dbReference type="RefSeq" id="WP_146854217.1">
    <property type="nucleotide sequence ID" value="NZ_BKAG01000048.1"/>
</dbReference>
<dbReference type="GO" id="GO:0005829">
    <property type="term" value="C:cytosol"/>
    <property type="evidence" value="ECO:0007669"/>
    <property type="project" value="TreeGrafter"/>
</dbReference>
<evidence type="ECO:0000313" key="2">
    <source>
        <dbReference type="Proteomes" id="UP000321577"/>
    </source>
</evidence>
<dbReference type="Proteomes" id="UP000321577">
    <property type="component" value="Unassembled WGS sequence"/>
</dbReference>
<dbReference type="EMBL" id="BKAG01000048">
    <property type="protein sequence ID" value="GEP45377.1"/>
    <property type="molecule type" value="Genomic_DNA"/>
</dbReference>
<proteinExistence type="predicted"/>
<dbReference type="InterPro" id="IPR037012">
    <property type="entry name" value="NanQ/TabA/YiaL_sf"/>
</dbReference>